<protein>
    <submittedName>
        <fullName evidence="1">Uncharacterized protein</fullName>
    </submittedName>
</protein>
<evidence type="ECO:0000313" key="1">
    <source>
        <dbReference type="EMBL" id="KAJ7319359.1"/>
    </source>
</evidence>
<evidence type="ECO:0000313" key="2">
    <source>
        <dbReference type="Proteomes" id="UP001218218"/>
    </source>
</evidence>
<proteinExistence type="predicted"/>
<reference evidence="1" key="1">
    <citation type="submission" date="2023-03" db="EMBL/GenBank/DDBJ databases">
        <title>Massive genome expansion in bonnet fungi (Mycena s.s.) driven by repeated elements and novel gene families across ecological guilds.</title>
        <authorList>
            <consortium name="Lawrence Berkeley National Laboratory"/>
            <person name="Harder C.B."/>
            <person name="Miyauchi S."/>
            <person name="Viragh M."/>
            <person name="Kuo A."/>
            <person name="Thoen E."/>
            <person name="Andreopoulos B."/>
            <person name="Lu D."/>
            <person name="Skrede I."/>
            <person name="Drula E."/>
            <person name="Henrissat B."/>
            <person name="Morin E."/>
            <person name="Kohler A."/>
            <person name="Barry K."/>
            <person name="LaButti K."/>
            <person name="Morin E."/>
            <person name="Salamov A."/>
            <person name="Lipzen A."/>
            <person name="Mereny Z."/>
            <person name="Hegedus B."/>
            <person name="Baldrian P."/>
            <person name="Stursova M."/>
            <person name="Weitz H."/>
            <person name="Taylor A."/>
            <person name="Grigoriev I.V."/>
            <person name="Nagy L.G."/>
            <person name="Martin F."/>
            <person name="Kauserud H."/>
        </authorList>
    </citation>
    <scope>NUCLEOTIDE SEQUENCE</scope>
    <source>
        <strain evidence="1">CBHHK002</strain>
    </source>
</reference>
<name>A0AAD6ZEX6_9AGAR</name>
<dbReference type="AlphaFoldDB" id="A0AAD6ZEX6"/>
<accession>A0AAD6ZEX6</accession>
<gene>
    <name evidence="1" type="ORF">DFH08DRAFT_819300</name>
</gene>
<organism evidence="1 2">
    <name type="scientific">Mycena albidolilacea</name>
    <dbReference type="NCBI Taxonomy" id="1033008"/>
    <lineage>
        <taxon>Eukaryota</taxon>
        <taxon>Fungi</taxon>
        <taxon>Dikarya</taxon>
        <taxon>Basidiomycota</taxon>
        <taxon>Agaricomycotina</taxon>
        <taxon>Agaricomycetes</taxon>
        <taxon>Agaricomycetidae</taxon>
        <taxon>Agaricales</taxon>
        <taxon>Marasmiineae</taxon>
        <taxon>Mycenaceae</taxon>
        <taxon>Mycena</taxon>
    </lineage>
</organism>
<comment type="caution">
    <text evidence="1">The sequence shown here is derived from an EMBL/GenBank/DDBJ whole genome shotgun (WGS) entry which is preliminary data.</text>
</comment>
<dbReference type="Proteomes" id="UP001218218">
    <property type="component" value="Unassembled WGS sequence"/>
</dbReference>
<sequence>MTRPLNRAGFWVSVRRHEKGDGENLVVRRDGSTIGAGWVRRSFGSSVRRHEKGDGEKLVVRRGRPDQGPSTALKPDGCARGRAGNASINGITTLTDRDVGYVAIQGRLHFFSILVEVDNTLAGSLWGLLSRPLEPDGCGFNYRDFYWSVVDMLQGEEGQEILDRFNMKVFGTKSSAKKATPATTTVPKDFDILAAQRAAKRARKIAAAAESSASASN</sequence>
<keyword evidence="2" id="KW-1185">Reference proteome</keyword>
<dbReference type="EMBL" id="JARIHO010000054">
    <property type="protein sequence ID" value="KAJ7319359.1"/>
    <property type="molecule type" value="Genomic_DNA"/>
</dbReference>